<reference evidence="1 2" key="1">
    <citation type="submission" date="2021-03" db="EMBL/GenBank/DDBJ databases">
        <title>The complete genome sequence of Acetobacter suratthaniensis TBRC 1719.</title>
        <authorList>
            <person name="Charoenyingcharoen P."/>
            <person name="Yukphan P."/>
        </authorList>
    </citation>
    <scope>NUCLEOTIDE SEQUENCE [LARGE SCALE GENOMIC DNA]</scope>
    <source>
        <strain evidence="1 2">TBRC 1719</strain>
    </source>
</reference>
<feature type="non-terminal residue" evidence="1">
    <location>
        <position position="1"/>
    </location>
</feature>
<dbReference type="EMBL" id="JAFVMG010000058">
    <property type="protein sequence ID" value="MBO1329622.1"/>
    <property type="molecule type" value="Genomic_DNA"/>
</dbReference>
<comment type="caution">
    <text evidence="1">The sequence shown here is derived from an EMBL/GenBank/DDBJ whole genome shotgun (WGS) entry which is preliminary data.</text>
</comment>
<evidence type="ECO:0008006" key="3">
    <source>
        <dbReference type="Google" id="ProtNLM"/>
    </source>
</evidence>
<proteinExistence type="predicted"/>
<organism evidence="1 2">
    <name type="scientific">Acetobacter suratthaniensis</name>
    <dbReference type="NCBI Taxonomy" id="1502841"/>
    <lineage>
        <taxon>Bacteria</taxon>
        <taxon>Pseudomonadati</taxon>
        <taxon>Pseudomonadota</taxon>
        <taxon>Alphaproteobacteria</taxon>
        <taxon>Acetobacterales</taxon>
        <taxon>Acetobacteraceae</taxon>
        <taxon>Acetobacter</taxon>
    </lineage>
</organism>
<protein>
    <recommendedName>
        <fullName evidence="3">DUF3320 domain-containing protein</fullName>
    </recommendedName>
</protein>
<name>A0ABS3LQH0_9PROT</name>
<gene>
    <name evidence="1" type="ORF">J2D75_14285</name>
</gene>
<evidence type="ECO:0000313" key="2">
    <source>
        <dbReference type="Proteomes" id="UP000664399"/>
    </source>
</evidence>
<dbReference type="RefSeq" id="WP_207855459.1">
    <property type="nucleotide sequence ID" value="NZ_JAFVMG010000058.1"/>
</dbReference>
<dbReference type="Proteomes" id="UP000664399">
    <property type="component" value="Unassembled WGS sequence"/>
</dbReference>
<accession>A0ABS3LQH0</accession>
<sequence length="166" mass="18707">DIEADPSRFTHDDYLPTLTQLTIRTIDQAKIMREDILIQILSRAHGFSRVGREIRERIQSAIPSSMARTEEDVGTFLWSDRQAVVSRLPLSSLMVEKPMDPAMFPLAVLVDLACRAIAIDCLDEDAIARMRDACGMSRMGQATRTRFAMALNKACCMKDEHDTPHL</sequence>
<evidence type="ECO:0000313" key="1">
    <source>
        <dbReference type="EMBL" id="MBO1329622.1"/>
    </source>
</evidence>
<keyword evidence="2" id="KW-1185">Reference proteome</keyword>